<dbReference type="InterPro" id="IPR011991">
    <property type="entry name" value="ArsR-like_HTH"/>
</dbReference>
<feature type="region of interest" description="Disordered" evidence="4">
    <location>
        <begin position="1"/>
        <end position="21"/>
    </location>
</feature>
<dbReference type="GO" id="GO:0003677">
    <property type="term" value="F:DNA binding"/>
    <property type="evidence" value="ECO:0007669"/>
    <property type="project" value="UniProtKB-KW"/>
</dbReference>
<dbReference type="SMART" id="SM00418">
    <property type="entry name" value="HTH_ARSR"/>
    <property type="match status" value="1"/>
</dbReference>
<keyword evidence="3" id="KW-0804">Transcription</keyword>
<dbReference type="InterPro" id="IPR036390">
    <property type="entry name" value="WH_DNA-bd_sf"/>
</dbReference>
<dbReference type="AlphaFoldDB" id="A0A1H9Q2D4"/>
<feature type="compositionally biased region" description="Basic and acidic residues" evidence="4">
    <location>
        <begin position="12"/>
        <end position="21"/>
    </location>
</feature>
<dbReference type="InterPro" id="IPR001845">
    <property type="entry name" value="HTH_ArsR_DNA-bd_dom"/>
</dbReference>
<dbReference type="Pfam" id="PF12840">
    <property type="entry name" value="HTH_20"/>
    <property type="match status" value="1"/>
</dbReference>
<name>A0A1H9Q2D4_9EURY</name>
<dbReference type="PANTHER" id="PTHR43132:SF2">
    <property type="entry name" value="ARSENICAL RESISTANCE OPERON REPRESSOR ARSR-RELATED"/>
    <property type="match status" value="1"/>
</dbReference>
<dbReference type="InterPro" id="IPR036388">
    <property type="entry name" value="WH-like_DNA-bd_sf"/>
</dbReference>
<organism evidence="6 7">
    <name type="scientific">Natrinema salaciae</name>
    <dbReference type="NCBI Taxonomy" id="1186196"/>
    <lineage>
        <taxon>Archaea</taxon>
        <taxon>Methanobacteriati</taxon>
        <taxon>Methanobacteriota</taxon>
        <taxon>Stenosarchaea group</taxon>
        <taxon>Halobacteria</taxon>
        <taxon>Halobacteriales</taxon>
        <taxon>Natrialbaceae</taxon>
        <taxon>Natrinema</taxon>
    </lineage>
</organism>
<dbReference type="InterPro" id="IPR051011">
    <property type="entry name" value="Metal_resp_trans_reg"/>
</dbReference>
<gene>
    <name evidence="6" type="ORF">SAMN04489841_4052</name>
</gene>
<evidence type="ECO:0000256" key="1">
    <source>
        <dbReference type="ARBA" id="ARBA00023015"/>
    </source>
</evidence>
<dbReference type="PANTHER" id="PTHR43132">
    <property type="entry name" value="ARSENICAL RESISTANCE OPERON REPRESSOR ARSR-RELATED"/>
    <property type="match status" value="1"/>
</dbReference>
<dbReference type="SUPFAM" id="SSF46785">
    <property type="entry name" value="Winged helix' DNA-binding domain"/>
    <property type="match status" value="1"/>
</dbReference>
<evidence type="ECO:0000313" key="7">
    <source>
        <dbReference type="Proteomes" id="UP000199114"/>
    </source>
</evidence>
<dbReference type="Gene3D" id="1.10.10.10">
    <property type="entry name" value="Winged helix-like DNA-binding domain superfamily/Winged helix DNA-binding domain"/>
    <property type="match status" value="1"/>
</dbReference>
<dbReference type="CDD" id="cd00090">
    <property type="entry name" value="HTH_ARSR"/>
    <property type="match status" value="1"/>
</dbReference>
<proteinExistence type="predicted"/>
<accession>A0A1H9Q2D4</accession>
<protein>
    <submittedName>
        <fullName evidence="6">Helix-turn-helix domain-containing protein</fullName>
    </submittedName>
</protein>
<sequence length="137" mass="15924">MQVGSRYYGMSESERATRRRGDELLPEHSILSLEEYLAMQRSIGNETRFRVLNALVEEGARSASELRDRLEIESNVLHYHLDELVDVGLVENRKRTEPDSDGLYSYYRATSLGEGILEHGVRELMRREWDALEEYGE</sequence>
<reference evidence="7" key="1">
    <citation type="submission" date="2016-10" db="EMBL/GenBank/DDBJ databases">
        <authorList>
            <person name="Varghese N."/>
            <person name="Submissions S."/>
        </authorList>
    </citation>
    <scope>NUCLEOTIDE SEQUENCE [LARGE SCALE GENOMIC DNA]</scope>
    <source>
        <strain evidence="7">DSM 25055</strain>
    </source>
</reference>
<evidence type="ECO:0000256" key="3">
    <source>
        <dbReference type="ARBA" id="ARBA00023163"/>
    </source>
</evidence>
<keyword evidence="2" id="KW-0238">DNA-binding</keyword>
<dbReference type="Proteomes" id="UP000199114">
    <property type="component" value="Unassembled WGS sequence"/>
</dbReference>
<dbReference type="STRING" id="1186196.SAMN04489841_4052"/>
<feature type="domain" description="HTH arsR-type" evidence="5">
    <location>
        <begin position="38"/>
        <end position="118"/>
    </location>
</feature>
<keyword evidence="1" id="KW-0805">Transcription regulation</keyword>
<dbReference type="GO" id="GO:0003700">
    <property type="term" value="F:DNA-binding transcription factor activity"/>
    <property type="evidence" value="ECO:0007669"/>
    <property type="project" value="InterPro"/>
</dbReference>
<dbReference type="EMBL" id="FOFD01000006">
    <property type="protein sequence ID" value="SER54033.1"/>
    <property type="molecule type" value="Genomic_DNA"/>
</dbReference>
<evidence type="ECO:0000313" key="6">
    <source>
        <dbReference type="EMBL" id="SER54033.1"/>
    </source>
</evidence>
<evidence type="ECO:0000256" key="4">
    <source>
        <dbReference type="SAM" id="MobiDB-lite"/>
    </source>
</evidence>
<evidence type="ECO:0000259" key="5">
    <source>
        <dbReference type="SMART" id="SM00418"/>
    </source>
</evidence>
<evidence type="ECO:0000256" key="2">
    <source>
        <dbReference type="ARBA" id="ARBA00023125"/>
    </source>
</evidence>
<keyword evidence="7" id="KW-1185">Reference proteome</keyword>